<evidence type="ECO:0000256" key="1">
    <source>
        <dbReference type="SAM" id="MobiDB-lite"/>
    </source>
</evidence>
<evidence type="ECO:0000259" key="2">
    <source>
        <dbReference type="Pfam" id="PF18803"/>
    </source>
</evidence>
<dbReference type="CDD" id="cd19757">
    <property type="entry name" value="Bbox1"/>
    <property type="match status" value="1"/>
</dbReference>
<proteinExistence type="predicted"/>
<dbReference type="PANTHER" id="PTHR33104:SF2">
    <property type="entry name" value="CXC3 LIKE CYSTEINE CLUSTER DOMAIN-CONTAINING PROTEIN"/>
    <property type="match status" value="1"/>
</dbReference>
<dbReference type="InterPro" id="IPR040521">
    <property type="entry name" value="KDZ"/>
</dbReference>
<evidence type="ECO:0000313" key="3">
    <source>
        <dbReference type="EMBL" id="KAJ7030752.1"/>
    </source>
</evidence>
<organism evidence="3 4">
    <name type="scientific">Mycena alexandri</name>
    <dbReference type="NCBI Taxonomy" id="1745969"/>
    <lineage>
        <taxon>Eukaryota</taxon>
        <taxon>Fungi</taxon>
        <taxon>Dikarya</taxon>
        <taxon>Basidiomycota</taxon>
        <taxon>Agaricomycotina</taxon>
        <taxon>Agaricomycetes</taxon>
        <taxon>Agaricomycetidae</taxon>
        <taxon>Agaricales</taxon>
        <taxon>Marasmiineae</taxon>
        <taxon>Mycenaceae</taxon>
        <taxon>Mycena</taxon>
    </lineage>
</organism>
<feature type="region of interest" description="Disordered" evidence="1">
    <location>
        <begin position="97"/>
        <end position="122"/>
    </location>
</feature>
<dbReference type="AlphaFoldDB" id="A0AAD6SP06"/>
<dbReference type="Pfam" id="PF18803">
    <property type="entry name" value="CxC2"/>
    <property type="match status" value="1"/>
</dbReference>
<dbReference type="Pfam" id="PF18758">
    <property type="entry name" value="KDZ"/>
    <property type="match status" value="1"/>
</dbReference>
<reference evidence="3" key="1">
    <citation type="submission" date="2023-03" db="EMBL/GenBank/DDBJ databases">
        <title>Massive genome expansion in bonnet fungi (Mycena s.s.) driven by repeated elements and novel gene families across ecological guilds.</title>
        <authorList>
            <consortium name="Lawrence Berkeley National Laboratory"/>
            <person name="Harder C.B."/>
            <person name="Miyauchi S."/>
            <person name="Viragh M."/>
            <person name="Kuo A."/>
            <person name="Thoen E."/>
            <person name="Andreopoulos B."/>
            <person name="Lu D."/>
            <person name="Skrede I."/>
            <person name="Drula E."/>
            <person name="Henrissat B."/>
            <person name="Morin E."/>
            <person name="Kohler A."/>
            <person name="Barry K."/>
            <person name="LaButti K."/>
            <person name="Morin E."/>
            <person name="Salamov A."/>
            <person name="Lipzen A."/>
            <person name="Mereny Z."/>
            <person name="Hegedus B."/>
            <person name="Baldrian P."/>
            <person name="Stursova M."/>
            <person name="Weitz H."/>
            <person name="Taylor A."/>
            <person name="Grigoriev I.V."/>
            <person name="Nagy L.G."/>
            <person name="Martin F."/>
            <person name="Kauserud H."/>
        </authorList>
    </citation>
    <scope>NUCLEOTIDE SEQUENCE</scope>
    <source>
        <strain evidence="3">CBHHK200</strain>
    </source>
</reference>
<gene>
    <name evidence="3" type="ORF">C8F04DRAFT_1263656</name>
</gene>
<dbReference type="EMBL" id="JARJCM010000088">
    <property type="protein sequence ID" value="KAJ7030752.1"/>
    <property type="molecule type" value="Genomic_DNA"/>
</dbReference>
<feature type="domain" description="CxC2-like cysteine cluster KDZ transposase-associated" evidence="2">
    <location>
        <begin position="205"/>
        <end position="314"/>
    </location>
</feature>
<dbReference type="PANTHER" id="PTHR33104">
    <property type="entry name" value="SI:DKEY-29D5.2"/>
    <property type="match status" value="1"/>
</dbReference>
<dbReference type="InterPro" id="IPR041457">
    <property type="entry name" value="CxC2_KDZ-assoc"/>
</dbReference>
<feature type="region of interest" description="Disordered" evidence="1">
    <location>
        <begin position="1067"/>
        <end position="1123"/>
    </location>
</feature>
<feature type="compositionally biased region" description="Acidic residues" evidence="1">
    <location>
        <begin position="1077"/>
        <end position="1102"/>
    </location>
</feature>
<protein>
    <recommendedName>
        <fullName evidence="2">CxC2-like cysteine cluster KDZ transposase-associated domain-containing protein</fullName>
    </recommendedName>
</protein>
<feature type="region of interest" description="Disordered" evidence="1">
    <location>
        <begin position="25"/>
        <end position="85"/>
    </location>
</feature>
<dbReference type="Proteomes" id="UP001218188">
    <property type="component" value="Unassembled WGS sequence"/>
</dbReference>
<keyword evidence="4" id="KW-1185">Reference proteome</keyword>
<accession>A0AAD6SP06</accession>
<comment type="caution">
    <text evidence="3">The sequence shown here is derived from an EMBL/GenBank/DDBJ whole genome shotgun (WGS) entry which is preliminary data.</text>
</comment>
<feature type="compositionally biased region" description="Basic and acidic residues" evidence="1">
    <location>
        <begin position="40"/>
        <end position="53"/>
    </location>
</feature>
<evidence type="ECO:0000313" key="4">
    <source>
        <dbReference type="Proteomes" id="UP001218188"/>
    </source>
</evidence>
<name>A0AAD6SP06_9AGAR</name>
<sequence>MSRPRRKACAEIHTHQQTFSLEQITGRADPNAPVTAFVDRASDDNRRRYRDELPFAPPSPIKRSRLAASSESRPPEVTTGADDVPLRLETYQIDLAEDDEPIPEASPTQPLRPVKPSDPALHRFRGRRDEYGAAMLRRDGRMINADAVILCRGCKDPAKGEPTLRCEDCFGDRLLCAACCVDRHLDNPLHNIERWDGQVFQRCSLKSLGLRVQLGHSDGSTCSEPAQLHPKFVVLHTNGIHEVNVDACDCEHRLLAGPPEVQLLRVGWFPATDSRPRTCATLAVMDVFVLSTQQSKTTIYDFYKTLEKLTNNSGGKVPYRYNAFLRMCREYPHLLMLKRAGIFHEHGGVLATKPGQCAIRCPCCPRPGVNLPHDWQSASAENAFLYIVFLAIDACFRLKRRLVSSELKDPSLGPGWSYMVESSPYRAYLLSVTDQKEMSTCSGLAALDYANTKFSKGYSSTGVGMGVCARHEFVQANGVGDLQKGERYANMDYIFASILRHIHPHLMKIISYDIVCQWWRNLRARVKQLPPLVRFRVVMSIFRFVIPKLHIHAHTMSCQLNFSLNLVPGSAQTDGEGIERPWANIGGVASSTREMGPGSREEVLNNHWGFWNWQKLLGLADRLRTRLDRANTEYAAQLEAFTTFSMEQGADVPAWREMVEKFEADGKNNKNPYEVTIRGLTEAQVLLKLEEQESARLQAGEGVPPIHRVSPSSFVAAGLEVEEQQRRVRLQVELKKAQTTAQQIDVVALRRDLSRSIRRLRTLQATYTPAAILALTNRDPPDDEQPETEPLFLPSALSAEERLVDTVKDLAEKENELRYAQCAMALVTLRNQLHIKSRLLTYKKLQSRNQGANTRARSIVMRNESQIRLHSEKYQMAYEARRCLFNGDTNLIGWRVLRQGDIRCMEDAEEVRSGAEKRRQQTERRLRREDDLRALGELPPLTAEERERVVRDGGENVREVSWIWTGTGTTGTDVELREALRIEWAKAYARVRRWREETRLLQEEARRLPVSLEYEAVEWERRVRLVPVGDAVEFEQAEGGIAYALKQAAMYREIAARVPVTMTEVRAGRGKRRRQVDDDEMELEGGGHEEDEVGADDDEEELNDLRGNVSDDEHVLGGGEDDD</sequence>